<organism evidence="4 5">
    <name type="scientific">Allorhodopirellula heiligendammensis</name>
    <dbReference type="NCBI Taxonomy" id="2714739"/>
    <lineage>
        <taxon>Bacteria</taxon>
        <taxon>Pseudomonadati</taxon>
        <taxon>Planctomycetota</taxon>
        <taxon>Planctomycetia</taxon>
        <taxon>Pirellulales</taxon>
        <taxon>Pirellulaceae</taxon>
        <taxon>Allorhodopirellula</taxon>
    </lineage>
</organism>
<keyword evidence="5" id="KW-1185">Reference proteome</keyword>
<dbReference type="OrthoDB" id="234877at2"/>
<proteinExistence type="predicted"/>
<feature type="region of interest" description="Disordered" evidence="2">
    <location>
        <begin position="73"/>
        <end position="92"/>
    </location>
</feature>
<feature type="coiled-coil region" evidence="1">
    <location>
        <begin position="413"/>
        <end position="475"/>
    </location>
</feature>
<evidence type="ECO:0000256" key="3">
    <source>
        <dbReference type="SAM" id="Phobius"/>
    </source>
</evidence>
<evidence type="ECO:0000313" key="4">
    <source>
        <dbReference type="EMBL" id="TWU15529.1"/>
    </source>
</evidence>
<evidence type="ECO:0000256" key="1">
    <source>
        <dbReference type="SAM" id="Coils"/>
    </source>
</evidence>
<keyword evidence="3" id="KW-0472">Membrane</keyword>
<reference evidence="4 5" key="1">
    <citation type="journal article" date="2020" name="Antonie Van Leeuwenhoek">
        <title>Rhodopirellula heiligendammensis sp. nov., Rhodopirellula pilleata sp. nov., and Rhodopirellula solitaria sp. nov. isolated from natural or artificial marine surfaces in Northern Germany and California, USA, and emended description of the genus Rhodopirellula.</title>
        <authorList>
            <person name="Kallscheuer N."/>
            <person name="Wiegand S."/>
            <person name="Jogler M."/>
            <person name="Boedeker C."/>
            <person name="Peeters S.H."/>
            <person name="Rast P."/>
            <person name="Heuer A."/>
            <person name="Jetten M.S.M."/>
            <person name="Rohde M."/>
            <person name="Jogler C."/>
        </authorList>
    </citation>
    <scope>NUCLEOTIDE SEQUENCE [LARGE SCALE GENOMIC DNA]</scope>
    <source>
        <strain evidence="4 5">Poly21</strain>
    </source>
</reference>
<sequence length="489" mass="54635">MSYALLGLLIVLVLAQAFLLWKAATTWRWYEMVAIIMTTILAVVFVFPVAGALKSRSAWYKKKEELDARLEKAQTEQKELRDGDRNNPLSEQGVLPMSQKLAAIGLEAGRRWRGLRLSNSNFNGQPTIVLTRPPQEPAPGEELEAEAPKPDAEAGPLIAEGMVVYGFGEGRGPNIDVPVPVGYLGEFRVVSSTPNQVTLSPTGPLMADQQQLIQDGKASSWSVYELLPLDGHMPFVAEGSVPDDNNVFGRVDEDLINTILANTSEETRENYLRDGSRSRADDPPLSRWVKVEFLKPYTITVDSLDERGALVEGFFDGSGRAADSRLKVGGDSKGEVKLAKGELLLVKKEAADAMRAEGVARLVDEYYLRPLNDYRFVLRRMRLRIADLQNRSKILGFEKEVLQRAIDATVSMLASYQTEKLLLEQDFDQTETERKAIEGYNEKLRVELKETREKLVQLYRSNQSLEGELAEIQGRIQSRVNSLTTTSTR</sequence>
<feature type="region of interest" description="Disordered" evidence="2">
    <location>
        <begin position="124"/>
        <end position="150"/>
    </location>
</feature>
<keyword evidence="1" id="KW-0175">Coiled coil</keyword>
<dbReference type="Proteomes" id="UP000319908">
    <property type="component" value="Unassembled WGS sequence"/>
</dbReference>
<keyword evidence="3" id="KW-1133">Transmembrane helix</keyword>
<accession>A0A5C6BY18</accession>
<feature type="compositionally biased region" description="Basic and acidic residues" evidence="2">
    <location>
        <begin position="73"/>
        <end position="85"/>
    </location>
</feature>
<name>A0A5C6BY18_9BACT</name>
<evidence type="ECO:0000256" key="2">
    <source>
        <dbReference type="SAM" id="MobiDB-lite"/>
    </source>
</evidence>
<protein>
    <submittedName>
        <fullName evidence="4">Uncharacterized protein</fullName>
    </submittedName>
</protein>
<evidence type="ECO:0000313" key="5">
    <source>
        <dbReference type="Proteomes" id="UP000319908"/>
    </source>
</evidence>
<feature type="transmembrane region" description="Helical" evidence="3">
    <location>
        <begin position="32"/>
        <end position="53"/>
    </location>
</feature>
<keyword evidence="3" id="KW-0812">Transmembrane</keyword>
<dbReference type="RefSeq" id="WP_146407386.1">
    <property type="nucleotide sequence ID" value="NZ_SJPU01000002.1"/>
</dbReference>
<dbReference type="AlphaFoldDB" id="A0A5C6BY18"/>
<gene>
    <name evidence="4" type="ORF">Poly21_27260</name>
</gene>
<dbReference type="EMBL" id="SJPU01000002">
    <property type="protein sequence ID" value="TWU15529.1"/>
    <property type="molecule type" value="Genomic_DNA"/>
</dbReference>
<comment type="caution">
    <text evidence="4">The sequence shown here is derived from an EMBL/GenBank/DDBJ whole genome shotgun (WGS) entry which is preliminary data.</text>
</comment>